<dbReference type="Proteomes" id="UP000540698">
    <property type="component" value="Unassembled WGS sequence"/>
</dbReference>
<reference evidence="6 7" key="1">
    <citation type="submission" date="2020-04" db="EMBL/GenBank/DDBJ databases">
        <title>MicrobeNet Type strains.</title>
        <authorList>
            <person name="Nicholson A.C."/>
        </authorList>
    </citation>
    <scope>NUCLEOTIDE SEQUENCE [LARGE SCALE GENOMIC DNA]</scope>
    <source>
        <strain evidence="6 7">DSM 44956</strain>
    </source>
</reference>
<organism evidence="6 7">
    <name type="scientific">Nocardia gamkensis</name>
    <dbReference type="NCBI Taxonomy" id="352869"/>
    <lineage>
        <taxon>Bacteria</taxon>
        <taxon>Bacillati</taxon>
        <taxon>Actinomycetota</taxon>
        <taxon>Actinomycetes</taxon>
        <taxon>Mycobacteriales</taxon>
        <taxon>Nocardiaceae</taxon>
        <taxon>Nocardia</taxon>
    </lineage>
</organism>
<dbReference type="InterPro" id="IPR050109">
    <property type="entry name" value="HTH-type_TetR-like_transc_reg"/>
</dbReference>
<feature type="domain" description="HTH tetR-type" evidence="5">
    <location>
        <begin position="10"/>
        <end position="70"/>
    </location>
</feature>
<proteinExistence type="predicted"/>
<dbReference type="SUPFAM" id="SSF46689">
    <property type="entry name" value="Homeodomain-like"/>
    <property type="match status" value="1"/>
</dbReference>
<gene>
    <name evidence="6" type="ORF">HGB38_30615</name>
</gene>
<dbReference type="PANTHER" id="PTHR30055:SF234">
    <property type="entry name" value="HTH-TYPE TRANSCRIPTIONAL REGULATOR BETI"/>
    <property type="match status" value="1"/>
</dbReference>
<dbReference type="PANTHER" id="PTHR30055">
    <property type="entry name" value="HTH-TYPE TRANSCRIPTIONAL REGULATOR RUTR"/>
    <property type="match status" value="1"/>
</dbReference>
<evidence type="ECO:0000256" key="4">
    <source>
        <dbReference type="PROSITE-ProRule" id="PRU00335"/>
    </source>
</evidence>
<keyword evidence="2 4" id="KW-0238">DNA-binding</keyword>
<dbReference type="Gene3D" id="1.10.357.10">
    <property type="entry name" value="Tetracycline Repressor, domain 2"/>
    <property type="match status" value="1"/>
</dbReference>
<dbReference type="GO" id="GO:0000976">
    <property type="term" value="F:transcription cis-regulatory region binding"/>
    <property type="evidence" value="ECO:0007669"/>
    <property type="project" value="TreeGrafter"/>
</dbReference>
<evidence type="ECO:0000313" key="6">
    <source>
        <dbReference type="EMBL" id="NKY30537.1"/>
    </source>
</evidence>
<keyword evidence="7" id="KW-1185">Reference proteome</keyword>
<keyword evidence="3" id="KW-0804">Transcription</keyword>
<dbReference type="PROSITE" id="PS50977">
    <property type="entry name" value="HTH_TETR_2"/>
    <property type="match status" value="1"/>
</dbReference>
<evidence type="ECO:0000256" key="3">
    <source>
        <dbReference type="ARBA" id="ARBA00023163"/>
    </source>
</evidence>
<protein>
    <submittedName>
        <fullName evidence="6">TetR/AcrR family transcriptional regulator</fullName>
    </submittedName>
</protein>
<keyword evidence="1" id="KW-0805">Transcription regulation</keyword>
<dbReference type="InterPro" id="IPR009057">
    <property type="entry name" value="Homeodomain-like_sf"/>
</dbReference>
<dbReference type="GO" id="GO:0003700">
    <property type="term" value="F:DNA-binding transcription factor activity"/>
    <property type="evidence" value="ECO:0007669"/>
    <property type="project" value="TreeGrafter"/>
</dbReference>
<dbReference type="AlphaFoldDB" id="A0A7X6L9X3"/>
<dbReference type="PRINTS" id="PR00455">
    <property type="entry name" value="HTHTETR"/>
</dbReference>
<dbReference type="RefSeq" id="WP_062971588.1">
    <property type="nucleotide sequence ID" value="NZ_JAAXOS010000018.1"/>
</dbReference>
<name>A0A7X6L9X3_9NOCA</name>
<sequence length="199" mass="21429">MAGRREEQKRATRVRILDAAADVLAEQGYRALSTLSVQRAANVSRGALLHHFPTLGALIGALVGHLVARNEAAVREVAAGLGAGTDPLRRALTALYESMARPAAQAEFELWAAARTDPALAEALRAAERKAGRDLRRVVDALFEPDMVAHPRYPAVRDLTIAILRGTAMSRPLRTSERAAAATIDRWAEAMTVLLAQGH</sequence>
<feature type="DNA-binding region" description="H-T-H motif" evidence="4">
    <location>
        <begin position="33"/>
        <end position="52"/>
    </location>
</feature>
<accession>A0A7X6L9X3</accession>
<dbReference type="EMBL" id="JAAXOS010000018">
    <property type="protein sequence ID" value="NKY30537.1"/>
    <property type="molecule type" value="Genomic_DNA"/>
</dbReference>
<dbReference type="InterPro" id="IPR001647">
    <property type="entry name" value="HTH_TetR"/>
</dbReference>
<evidence type="ECO:0000256" key="1">
    <source>
        <dbReference type="ARBA" id="ARBA00023015"/>
    </source>
</evidence>
<evidence type="ECO:0000256" key="2">
    <source>
        <dbReference type="ARBA" id="ARBA00023125"/>
    </source>
</evidence>
<evidence type="ECO:0000259" key="5">
    <source>
        <dbReference type="PROSITE" id="PS50977"/>
    </source>
</evidence>
<comment type="caution">
    <text evidence="6">The sequence shown here is derived from an EMBL/GenBank/DDBJ whole genome shotgun (WGS) entry which is preliminary data.</text>
</comment>
<evidence type="ECO:0000313" key="7">
    <source>
        <dbReference type="Proteomes" id="UP000540698"/>
    </source>
</evidence>
<dbReference type="Pfam" id="PF00440">
    <property type="entry name" value="TetR_N"/>
    <property type="match status" value="1"/>
</dbReference>